<dbReference type="EMBL" id="LVYD01000113">
    <property type="protein sequence ID" value="OQP57635.1"/>
    <property type="molecule type" value="Genomic_DNA"/>
</dbReference>
<keyword evidence="2" id="KW-0238">DNA-binding</keyword>
<dbReference type="GO" id="GO:0003700">
    <property type="term" value="F:DNA-binding transcription factor activity"/>
    <property type="evidence" value="ECO:0007669"/>
    <property type="project" value="InterPro"/>
</dbReference>
<dbReference type="PRINTS" id="PR00032">
    <property type="entry name" value="HTHARAC"/>
</dbReference>
<evidence type="ECO:0000259" key="5">
    <source>
        <dbReference type="PROSITE" id="PS01124"/>
    </source>
</evidence>
<dbReference type="STRING" id="1703345.A3860_08365"/>
<dbReference type="Proteomes" id="UP000192796">
    <property type="component" value="Unassembled WGS sequence"/>
</dbReference>
<protein>
    <recommendedName>
        <fullName evidence="9">Two-component system response regulator</fullName>
    </recommendedName>
</protein>
<dbReference type="Pfam" id="PF12833">
    <property type="entry name" value="HTH_18"/>
    <property type="match status" value="1"/>
</dbReference>
<dbReference type="InterPro" id="IPR001789">
    <property type="entry name" value="Sig_transdc_resp-reg_receiver"/>
</dbReference>
<dbReference type="InterPro" id="IPR009057">
    <property type="entry name" value="Homeodomain-like_sf"/>
</dbReference>
<organism evidence="7 8">
    <name type="scientific">Niastella vici</name>
    <dbReference type="NCBI Taxonomy" id="1703345"/>
    <lineage>
        <taxon>Bacteria</taxon>
        <taxon>Pseudomonadati</taxon>
        <taxon>Bacteroidota</taxon>
        <taxon>Chitinophagia</taxon>
        <taxon>Chitinophagales</taxon>
        <taxon>Chitinophagaceae</taxon>
        <taxon>Niastella</taxon>
    </lineage>
</organism>
<accession>A0A1V9FGZ1</accession>
<evidence type="ECO:0008006" key="9">
    <source>
        <dbReference type="Google" id="ProtNLM"/>
    </source>
</evidence>
<dbReference type="SMART" id="SM00448">
    <property type="entry name" value="REC"/>
    <property type="match status" value="1"/>
</dbReference>
<dbReference type="PROSITE" id="PS00041">
    <property type="entry name" value="HTH_ARAC_FAMILY_1"/>
    <property type="match status" value="1"/>
</dbReference>
<dbReference type="OrthoDB" id="9809670at2"/>
<dbReference type="InterPro" id="IPR018062">
    <property type="entry name" value="HTH_AraC-typ_CS"/>
</dbReference>
<sequence>MINNVLLVANNEKELNALLEKLRHTYNIYIARNVEEMRDMIEFGSIQLIICNEEKPTINGWGICKALKSSFHYAHIPVILLTARNSVRAKINILESGVDAFVTKPIDPDFLHAQIKNLIGNRTKIVEHFEHTLSAATDPLAFQEDNEFVKKLNDCIIDNMHKGALSVDYLARSMHMSRPTLYRKIKNITDRTPNELIGLARLKQAANLLLSANFKVFEVAQKVGFSSQSTFGKAFLKQFKVTPTEYQRIHKKL</sequence>
<feature type="domain" description="HTH araC/xylS-type" evidence="5">
    <location>
        <begin position="150"/>
        <end position="249"/>
    </location>
</feature>
<proteinExistence type="predicted"/>
<keyword evidence="8" id="KW-1185">Reference proteome</keyword>
<dbReference type="PROSITE" id="PS01124">
    <property type="entry name" value="HTH_ARAC_FAMILY_2"/>
    <property type="match status" value="1"/>
</dbReference>
<dbReference type="PANTHER" id="PTHR43280">
    <property type="entry name" value="ARAC-FAMILY TRANSCRIPTIONAL REGULATOR"/>
    <property type="match status" value="1"/>
</dbReference>
<feature type="domain" description="Response regulatory" evidence="6">
    <location>
        <begin position="4"/>
        <end position="119"/>
    </location>
</feature>
<dbReference type="InterPro" id="IPR020449">
    <property type="entry name" value="Tscrpt_reg_AraC-type_HTH"/>
</dbReference>
<dbReference type="SMART" id="SM00342">
    <property type="entry name" value="HTH_ARAC"/>
    <property type="match status" value="1"/>
</dbReference>
<keyword evidence="3" id="KW-0804">Transcription</keyword>
<dbReference type="SUPFAM" id="SSF46689">
    <property type="entry name" value="Homeodomain-like"/>
    <property type="match status" value="1"/>
</dbReference>
<dbReference type="Gene3D" id="3.40.50.2300">
    <property type="match status" value="1"/>
</dbReference>
<dbReference type="RefSeq" id="WP_081155536.1">
    <property type="nucleotide sequence ID" value="NZ_LVYD01000113.1"/>
</dbReference>
<gene>
    <name evidence="7" type="ORF">A3860_08365</name>
</gene>
<keyword evidence="1" id="KW-0805">Transcription regulation</keyword>
<evidence type="ECO:0000256" key="1">
    <source>
        <dbReference type="ARBA" id="ARBA00023015"/>
    </source>
</evidence>
<dbReference type="GO" id="GO:0043565">
    <property type="term" value="F:sequence-specific DNA binding"/>
    <property type="evidence" value="ECO:0007669"/>
    <property type="project" value="InterPro"/>
</dbReference>
<evidence type="ECO:0000256" key="2">
    <source>
        <dbReference type="ARBA" id="ARBA00023125"/>
    </source>
</evidence>
<dbReference type="Gene3D" id="1.10.10.60">
    <property type="entry name" value="Homeodomain-like"/>
    <property type="match status" value="1"/>
</dbReference>
<dbReference type="GO" id="GO:0000160">
    <property type="term" value="P:phosphorelay signal transduction system"/>
    <property type="evidence" value="ECO:0007669"/>
    <property type="project" value="InterPro"/>
</dbReference>
<evidence type="ECO:0000256" key="4">
    <source>
        <dbReference type="PROSITE-ProRule" id="PRU00169"/>
    </source>
</evidence>
<dbReference type="InterPro" id="IPR018060">
    <property type="entry name" value="HTH_AraC"/>
</dbReference>
<dbReference type="SUPFAM" id="SSF52172">
    <property type="entry name" value="CheY-like"/>
    <property type="match status" value="1"/>
</dbReference>
<evidence type="ECO:0000259" key="6">
    <source>
        <dbReference type="PROSITE" id="PS50110"/>
    </source>
</evidence>
<evidence type="ECO:0000256" key="3">
    <source>
        <dbReference type="ARBA" id="ARBA00023163"/>
    </source>
</evidence>
<dbReference type="Pfam" id="PF00072">
    <property type="entry name" value="Response_reg"/>
    <property type="match status" value="1"/>
</dbReference>
<dbReference type="InterPro" id="IPR011006">
    <property type="entry name" value="CheY-like_superfamily"/>
</dbReference>
<evidence type="ECO:0000313" key="8">
    <source>
        <dbReference type="Proteomes" id="UP000192796"/>
    </source>
</evidence>
<dbReference type="PROSITE" id="PS50110">
    <property type="entry name" value="RESPONSE_REGULATORY"/>
    <property type="match status" value="1"/>
</dbReference>
<dbReference type="AlphaFoldDB" id="A0A1V9FGZ1"/>
<dbReference type="PANTHER" id="PTHR43280:SF2">
    <property type="entry name" value="HTH-TYPE TRANSCRIPTIONAL REGULATOR EXSA"/>
    <property type="match status" value="1"/>
</dbReference>
<reference evidence="7 8" key="1">
    <citation type="submission" date="2016-03" db="EMBL/GenBank/DDBJ databases">
        <title>Niastella vici sp. nov., isolated from farmland soil.</title>
        <authorList>
            <person name="Chen L."/>
            <person name="Wang D."/>
            <person name="Yang S."/>
            <person name="Wang G."/>
        </authorList>
    </citation>
    <scope>NUCLEOTIDE SEQUENCE [LARGE SCALE GENOMIC DNA]</scope>
    <source>
        <strain evidence="7 8">DJ57</strain>
    </source>
</reference>
<name>A0A1V9FGZ1_9BACT</name>
<comment type="caution">
    <text evidence="7">The sequence shown here is derived from an EMBL/GenBank/DDBJ whole genome shotgun (WGS) entry which is preliminary data.</text>
</comment>
<comment type="caution">
    <text evidence="4">Lacks conserved residue(s) required for the propagation of feature annotation.</text>
</comment>
<evidence type="ECO:0000313" key="7">
    <source>
        <dbReference type="EMBL" id="OQP57635.1"/>
    </source>
</evidence>